<feature type="region of interest" description="Disordered" evidence="1">
    <location>
        <begin position="52"/>
        <end position="83"/>
    </location>
</feature>
<dbReference type="AlphaFoldDB" id="Q9NWZ1"/>
<organism evidence="2">
    <name type="scientific">Homo sapiens</name>
    <name type="common">Human</name>
    <dbReference type="NCBI Taxonomy" id="9606"/>
    <lineage>
        <taxon>Eukaryota</taxon>
        <taxon>Metazoa</taxon>
        <taxon>Chordata</taxon>
        <taxon>Craniata</taxon>
        <taxon>Vertebrata</taxon>
        <taxon>Euteleostomi</taxon>
        <taxon>Mammalia</taxon>
        <taxon>Eutheria</taxon>
        <taxon>Euarchontoglires</taxon>
        <taxon>Primates</taxon>
        <taxon>Haplorrhini</taxon>
        <taxon>Catarrhini</taxon>
        <taxon>Hominidae</taxon>
        <taxon>Homo</taxon>
    </lineage>
</organism>
<dbReference type="EMBL" id="AK000530">
    <property type="protein sequence ID" value="BAA91234.1"/>
    <property type="molecule type" value="mRNA"/>
</dbReference>
<evidence type="ECO:0000313" key="2">
    <source>
        <dbReference type="EMBL" id="BAA91234.1"/>
    </source>
</evidence>
<sequence length="123" mass="13282">MRDFPCSTVTPPTLPASVPASVPASIPASVPWPWRLFLPPALGAQESPTAVGWGWGHSSPKPERLEPMASGSSPLHSPPDTEKGPWYLYLRNEDNINNDGRKTGLQGLWSLLGPGTRLVFQPC</sequence>
<name>Q9NWZ1_HUMAN</name>
<reference evidence="2" key="1">
    <citation type="submission" date="2000-02" db="EMBL/GenBank/DDBJ databases">
        <title>NEDO human cDNA sequencing project.</title>
        <authorList>
            <person name="Watanabe K."/>
            <person name="Kumagai A."/>
            <person name="Itakura S."/>
            <person name="Yamazaki M."/>
            <person name="Tashiro H."/>
            <person name="Ota T."/>
            <person name="Suzuki Y."/>
            <person name="Obayashi M."/>
            <person name="Nishi T."/>
            <person name="Shibahara T."/>
            <person name="Tanaka T."/>
            <person name="Nakamura Y."/>
            <person name="Isogai T."/>
            <person name="Sugano S."/>
        </authorList>
    </citation>
    <scope>NUCLEOTIDE SEQUENCE</scope>
</reference>
<evidence type="ECO:0000256" key="1">
    <source>
        <dbReference type="SAM" id="MobiDB-lite"/>
    </source>
</evidence>
<accession>Q9NWZ1</accession>
<feature type="region of interest" description="Disordered" evidence="1">
    <location>
        <begin position="1"/>
        <end position="24"/>
    </location>
</feature>
<protein>
    <submittedName>
        <fullName evidence="2">cDNA FLJ20523 fis, clone KAT10456</fullName>
    </submittedName>
</protein>
<proteinExistence type="evidence at transcript level"/>